<feature type="domain" description="SGNH hydrolase-type esterase" evidence="2">
    <location>
        <begin position="188"/>
        <end position="364"/>
    </location>
</feature>
<name>A0A7J4XHZ9_9BACE</name>
<dbReference type="SUPFAM" id="SSF52266">
    <property type="entry name" value="SGNH hydrolase"/>
    <property type="match status" value="1"/>
</dbReference>
<evidence type="ECO:0000313" key="5">
    <source>
        <dbReference type="Proteomes" id="UP000422221"/>
    </source>
</evidence>
<dbReference type="InterPro" id="IPR036514">
    <property type="entry name" value="SGNH_hydro_sf"/>
</dbReference>
<protein>
    <submittedName>
        <fullName evidence="4">Hydrolase</fullName>
    </submittedName>
</protein>
<evidence type="ECO:0000259" key="2">
    <source>
        <dbReference type="Pfam" id="PF14606"/>
    </source>
</evidence>
<comment type="caution">
    <text evidence="4">The sequence shown here is derived from an EMBL/GenBank/DDBJ whole genome shotgun (WGS) entry which is preliminary data.</text>
</comment>
<dbReference type="Pfam" id="PF14606">
    <property type="entry name" value="Lipase_GDSL_3"/>
    <property type="match status" value="1"/>
</dbReference>
<keyword evidence="4" id="KW-0378">Hydrolase</keyword>
<evidence type="ECO:0000313" key="4">
    <source>
        <dbReference type="EMBL" id="KAA3763938.1"/>
    </source>
</evidence>
<dbReference type="Gene3D" id="3.40.50.1110">
    <property type="entry name" value="SGNH hydrolase"/>
    <property type="match status" value="1"/>
</dbReference>
<dbReference type="GO" id="GO:0016788">
    <property type="term" value="F:hydrolase activity, acting on ester bonds"/>
    <property type="evidence" value="ECO:0007669"/>
    <property type="project" value="UniProtKB-ARBA"/>
</dbReference>
<dbReference type="Pfam" id="PF14607">
    <property type="entry name" value="GxDLY"/>
    <property type="match status" value="1"/>
</dbReference>
<feature type="signal peptide" evidence="1">
    <location>
        <begin position="1"/>
        <end position="25"/>
    </location>
</feature>
<proteinExistence type="predicted"/>
<dbReference type="RefSeq" id="WP_130058922.1">
    <property type="nucleotide sequence ID" value="NZ_JADNPJ010000009.1"/>
</dbReference>
<evidence type="ECO:0000259" key="3">
    <source>
        <dbReference type="Pfam" id="PF14607"/>
    </source>
</evidence>
<reference evidence="4 5" key="1">
    <citation type="journal article" date="2019" name="Nat. Med.">
        <title>A library of human gut bacterial isolates paired with longitudinal multiomics data enables mechanistic microbiome research.</title>
        <authorList>
            <person name="Poyet M."/>
            <person name="Groussin M."/>
            <person name="Gibbons S.M."/>
            <person name="Avila-Pacheco J."/>
            <person name="Jiang X."/>
            <person name="Kearney S.M."/>
            <person name="Perrotta A.R."/>
            <person name="Berdy B."/>
            <person name="Zhao S."/>
            <person name="Lieberman T.D."/>
            <person name="Swanson P.K."/>
            <person name="Smith M."/>
            <person name="Roesemann S."/>
            <person name="Alexander J.E."/>
            <person name="Rich S.A."/>
            <person name="Livny J."/>
            <person name="Vlamakis H."/>
            <person name="Clish C."/>
            <person name="Bullock K."/>
            <person name="Deik A."/>
            <person name="Scott J."/>
            <person name="Pierce K.A."/>
            <person name="Xavier R.J."/>
            <person name="Alm E.J."/>
        </authorList>
    </citation>
    <scope>NUCLEOTIDE SEQUENCE [LARGE SCALE GENOMIC DNA]</scope>
    <source>
        <strain evidence="4 5">BIOML-A10</strain>
    </source>
</reference>
<organism evidence="4 5">
    <name type="scientific">Bacteroides salyersiae</name>
    <dbReference type="NCBI Taxonomy" id="291644"/>
    <lineage>
        <taxon>Bacteria</taxon>
        <taxon>Pseudomonadati</taxon>
        <taxon>Bacteroidota</taxon>
        <taxon>Bacteroidia</taxon>
        <taxon>Bacteroidales</taxon>
        <taxon>Bacteroidaceae</taxon>
        <taxon>Bacteroides</taxon>
    </lineage>
</organism>
<dbReference type="Gene3D" id="2.60.120.260">
    <property type="entry name" value="Galactose-binding domain-like"/>
    <property type="match status" value="1"/>
</dbReference>
<dbReference type="AlphaFoldDB" id="A0A7J4XHZ9"/>
<dbReference type="EMBL" id="VWMK01000012">
    <property type="protein sequence ID" value="KAA3763938.1"/>
    <property type="molecule type" value="Genomic_DNA"/>
</dbReference>
<sequence length="372" mass="41474">MKRLALIFLYVCLSTLILFGSTTQASGTSGVDSLTYFDAVRFPVIGKIYPDSLPFFSRIPYFLKPTTRKAVWNLGQNAAGIAVRFRSDSPVIAVKWENTFNNSMKHMAPVGIKGLDLYCFIDGKWRFVNSAQPSGKTNQWQIISGMNAAEREYMLYLPLYDGIHSLQIGVAAPSHIGQPSLPYPDTRKPIIFYGSSITQGACASRPGMAATNLIGRKLNVETINLGFSGNAFIDYEVAEMMAHVDASAYVLDYVPNASPEQILEKTEKFVRILREKHPDVPLIFVEDPIFPHSKFDLRMAKEIKDKNDAMNQAFSSLKKQGLKKIYLVKGRSLISANGESTVDGIHFTDCGFEQYVDAILPILKKAINHKKK</sequence>
<accession>A0A7J4XHZ9</accession>
<dbReference type="InterPro" id="IPR032740">
    <property type="entry name" value="GxDLY"/>
</dbReference>
<gene>
    <name evidence="4" type="ORF">F3F73_12770</name>
</gene>
<feature type="chain" id="PRO_5029772040" evidence="1">
    <location>
        <begin position="26"/>
        <end position="372"/>
    </location>
</feature>
<evidence type="ECO:0000256" key="1">
    <source>
        <dbReference type="SAM" id="SignalP"/>
    </source>
</evidence>
<keyword evidence="1" id="KW-0732">Signal</keyword>
<dbReference type="Proteomes" id="UP000422221">
    <property type="component" value="Unassembled WGS sequence"/>
</dbReference>
<dbReference type="InterPro" id="IPR013830">
    <property type="entry name" value="SGNH_hydro"/>
</dbReference>
<feature type="domain" description="SGNH hydrolase-type esterase N-terminal" evidence="3">
    <location>
        <begin position="35"/>
        <end position="174"/>
    </location>
</feature>